<name>A0A0F9DPA5_9ZZZZ</name>
<proteinExistence type="predicted"/>
<organism evidence="1">
    <name type="scientific">marine sediment metagenome</name>
    <dbReference type="NCBI Taxonomy" id="412755"/>
    <lineage>
        <taxon>unclassified sequences</taxon>
        <taxon>metagenomes</taxon>
        <taxon>ecological metagenomes</taxon>
    </lineage>
</organism>
<reference evidence="1" key="1">
    <citation type="journal article" date="2015" name="Nature">
        <title>Complex archaea that bridge the gap between prokaryotes and eukaryotes.</title>
        <authorList>
            <person name="Spang A."/>
            <person name="Saw J.H."/>
            <person name="Jorgensen S.L."/>
            <person name="Zaremba-Niedzwiedzka K."/>
            <person name="Martijn J."/>
            <person name="Lind A.E."/>
            <person name="van Eijk R."/>
            <person name="Schleper C."/>
            <person name="Guy L."/>
            <person name="Ettema T.J."/>
        </authorList>
    </citation>
    <scope>NUCLEOTIDE SEQUENCE</scope>
</reference>
<dbReference type="AlphaFoldDB" id="A0A0F9DPA5"/>
<accession>A0A0F9DPA5</accession>
<feature type="non-terminal residue" evidence="1">
    <location>
        <position position="556"/>
    </location>
</feature>
<gene>
    <name evidence="1" type="ORF">LCGC14_2253430</name>
</gene>
<evidence type="ECO:0000313" key="1">
    <source>
        <dbReference type="EMBL" id="KKL55636.1"/>
    </source>
</evidence>
<protein>
    <submittedName>
        <fullName evidence="1">Uncharacterized protein</fullName>
    </submittedName>
</protein>
<comment type="caution">
    <text evidence="1">The sequence shown here is derived from an EMBL/GenBank/DDBJ whole genome shotgun (WGS) entry which is preliminary data.</text>
</comment>
<sequence>MEEREKDLTLNQQKIYNELTKLDKKSGIAYVGALKVLKDISNPDRFYQAANSIRHLGAIISRQIEVDVDEDEIGKLEEELNQILVDKEIANKYNVKVYVRESSLRDKLKKIIIESPYVLPVHSERRIDRLFQRWLKLHKKFTGIAHYGVLEVDPVEFDKDIKELENILLDLLEPPQEIITQLDELILTQKPTQDDIEKLINLIKHPSHTQYFFTRLESPEWIDALNENEFFSEPKVTKSHSFMISFFAPLSYLNRMSSVAPDKILEVLKNFQKTKKYRLYRPLLICLTKMPTYNSKKALDLIAVWMSHFYSTSELVELKRLLKLFIEDKEYESVIKLLSIILRVEAPKLRVEREDLTEKLSFVFNDFENFLDILIDLETEKQSCRFIILLSETLTIIIKQEIIEYHKLNETISGVHQDISTNIKELKDNSNIWRPSINNFDVRNKKNIIVDKILWILQKLKYADKELFIKCLRGLSNFNFSIFKRIQLYFFTEEKESFNDEIKQVLTDKKLILDRNYWNEVFFILKNNFNTLEEIERKNILNWIEEDYVIDLSHLE</sequence>
<dbReference type="EMBL" id="LAZR01030769">
    <property type="protein sequence ID" value="KKL55636.1"/>
    <property type="molecule type" value="Genomic_DNA"/>
</dbReference>